<dbReference type="PROSITE" id="PS51464">
    <property type="entry name" value="SIS"/>
    <property type="match status" value="1"/>
</dbReference>
<sequence length="347" mass="37424">MRFDPATIASRDPQQMLALITRFPRMCEEAWSLGPAGVTVKSPQAVVAVGMGGSGIGGDLLRAVVFDEATVPVVSIKEYRAPAFAGPQTLVLACSYSGETEETLAAYDEAVQRDAACVVITSGGELLRRAQAHRHAAVVIPKGLPPRAALPYLFLPMLAVLGRIGVVRSFDAELREAVQVLQRVTAEHGPDRPDSPARRLAEALPGRIPVIYSAVPFLEPAAERWKDQFNENAKTFAVWNTFPELNHNETVGWGLDDALARLLHVIILRDAVEPPRLALRAAITRDLALSRAGGLDEVRAAGTGKLARLLSAVLIGDFVSWYLAVLRGVDPTPVAVIDELKKRLARG</sequence>
<proteinExistence type="inferred from homology"/>
<dbReference type="EMBL" id="VBAJ01000077">
    <property type="protein sequence ID" value="TMJ08869.1"/>
    <property type="molecule type" value="Genomic_DNA"/>
</dbReference>
<comment type="similarity">
    <text evidence="1">Belongs to the PGI/PMI family.</text>
</comment>
<dbReference type="SUPFAM" id="SSF53697">
    <property type="entry name" value="SIS domain"/>
    <property type="match status" value="1"/>
</dbReference>
<dbReference type="GO" id="GO:1901135">
    <property type="term" value="P:carbohydrate derivative metabolic process"/>
    <property type="evidence" value="ECO:0007669"/>
    <property type="project" value="InterPro"/>
</dbReference>
<dbReference type="Pfam" id="PF10432">
    <property type="entry name" value="bact-PGI_C"/>
    <property type="match status" value="1"/>
</dbReference>
<evidence type="ECO:0000313" key="6">
    <source>
        <dbReference type="Proteomes" id="UP000315217"/>
    </source>
</evidence>
<evidence type="ECO:0000256" key="1">
    <source>
        <dbReference type="ARBA" id="ARBA00010523"/>
    </source>
</evidence>
<dbReference type="GO" id="GO:0004476">
    <property type="term" value="F:mannose-6-phosphate isomerase activity"/>
    <property type="evidence" value="ECO:0007669"/>
    <property type="project" value="InterPro"/>
</dbReference>
<dbReference type="InterPro" id="IPR019490">
    <property type="entry name" value="Glu6P/Mann6P_isomerase_C"/>
</dbReference>
<dbReference type="EMBL" id="VBAI01000113">
    <property type="protein sequence ID" value="TMJ10568.1"/>
    <property type="molecule type" value="Genomic_DNA"/>
</dbReference>
<evidence type="ECO:0000259" key="3">
    <source>
        <dbReference type="PROSITE" id="PS51464"/>
    </source>
</evidence>
<dbReference type="Gene3D" id="3.40.50.10490">
    <property type="entry name" value="Glucose-6-phosphate isomerase like protein, domain 1"/>
    <property type="match status" value="2"/>
</dbReference>
<dbReference type="InterPro" id="IPR001347">
    <property type="entry name" value="SIS_dom"/>
</dbReference>
<dbReference type="GO" id="GO:0005975">
    <property type="term" value="P:carbohydrate metabolic process"/>
    <property type="evidence" value="ECO:0007669"/>
    <property type="project" value="InterPro"/>
</dbReference>
<dbReference type="GO" id="GO:0097367">
    <property type="term" value="F:carbohydrate derivative binding"/>
    <property type="evidence" value="ECO:0007669"/>
    <property type="project" value="InterPro"/>
</dbReference>
<evidence type="ECO:0000256" key="2">
    <source>
        <dbReference type="ARBA" id="ARBA00023235"/>
    </source>
</evidence>
<dbReference type="AlphaFoldDB" id="A0A537LRC5"/>
<protein>
    <submittedName>
        <fullName evidence="5">Bifunctional phosphoglucose/phosphomannose isomerase</fullName>
    </submittedName>
</protein>
<dbReference type="Proteomes" id="UP000318661">
    <property type="component" value="Unassembled WGS sequence"/>
</dbReference>
<dbReference type="InterPro" id="IPR046348">
    <property type="entry name" value="SIS_dom_sf"/>
</dbReference>
<feature type="domain" description="SIS" evidence="3">
    <location>
        <begin position="36"/>
        <end position="170"/>
    </location>
</feature>
<name>A0A537LRC5_9BACT</name>
<dbReference type="NCBIfam" id="NF006426">
    <property type="entry name" value="PRK08674.1-6"/>
    <property type="match status" value="1"/>
</dbReference>
<organism evidence="5 6">
    <name type="scientific">Candidatus Segetimicrobium genomatis</name>
    <dbReference type="NCBI Taxonomy" id="2569760"/>
    <lineage>
        <taxon>Bacteria</taxon>
        <taxon>Bacillati</taxon>
        <taxon>Candidatus Sysuimicrobiota</taxon>
        <taxon>Candidatus Sysuimicrobiia</taxon>
        <taxon>Candidatus Sysuimicrobiales</taxon>
        <taxon>Candidatus Segetimicrobiaceae</taxon>
        <taxon>Candidatus Segetimicrobium</taxon>
    </lineage>
</organism>
<comment type="caution">
    <text evidence="5">The sequence shown here is derived from an EMBL/GenBank/DDBJ whole genome shotgun (WGS) entry which is preliminary data.</text>
</comment>
<accession>A0A537LRC5</accession>
<dbReference type="NCBIfam" id="TIGR02128">
    <property type="entry name" value="G6PI_arch"/>
    <property type="match status" value="1"/>
</dbReference>
<evidence type="ECO:0000313" key="5">
    <source>
        <dbReference type="EMBL" id="TMJ10568.1"/>
    </source>
</evidence>
<dbReference type="GO" id="GO:0004347">
    <property type="term" value="F:glucose-6-phosphate isomerase activity"/>
    <property type="evidence" value="ECO:0007669"/>
    <property type="project" value="InterPro"/>
</dbReference>
<evidence type="ECO:0000313" key="4">
    <source>
        <dbReference type="EMBL" id="TMJ08869.1"/>
    </source>
</evidence>
<evidence type="ECO:0000313" key="7">
    <source>
        <dbReference type="Proteomes" id="UP000318661"/>
    </source>
</evidence>
<dbReference type="Proteomes" id="UP000315217">
    <property type="component" value="Unassembled WGS sequence"/>
</dbReference>
<reference evidence="6 7" key="1">
    <citation type="journal article" date="2019" name="Nat. Microbiol.">
        <title>Mediterranean grassland soil C-N compound turnover is dependent on rainfall and depth, and is mediated by genomically divergent microorganisms.</title>
        <authorList>
            <person name="Diamond S."/>
            <person name="Andeer P.F."/>
            <person name="Li Z."/>
            <person name="Crits-Christoph A."/>
            <person name="Burstein D."/>
            <person name="Anantharaman K."/>
            <person name="Lane K.R."/>
            <person name="Thomas B.C."/>
            <person name="Pan C."/>
            <person name="Northen T.R."/>
            <person name="Banfield J.F."/>
        </authorList>
    </citation>
    <scope>NUCLEOTIDE SEQUENCE [LARGE SCALE GENOMIC DNA]</scope>
    <source>
        <strain evidence="5">NP_1</strain>
        <strain evidence="4">NP_2</strain>
    </source>
</reference>
<keyword evidence="2 5" id="KW-0413">Isomerase</keyword>
<gene>
    <name evidence="5" type="ORF">E6G98_07395</name>
    <name evidence="4" type="ORF">E6G99_03695</name>
</gene>
<dbReference type="CDD" id="cd05637">
    <property type="entry name" value="SIS_PGI_PMI_2"/>
    <property type="match status" value="1"/>
</dbReference>